<dbReference type="SUPFAM" id="SSF52777">
    <property type="entry name" value="CoA-dependent acyltransferases"/>
    <property type="match status" value="2"/>
</dbReference>
<proteinExistence type="predicted"/>
<dbReference type="InterPro" id="IPR009081">
    <property type="entry name" value="PP-bd_ACP"/>
</dbReference>
<dbReference type="InterPro" id="IPR036736">
    <property type="entry name" value="ACP-like_sf"/>
</dbReference>
<dbReference type="InterPro" id="IPR023213">
    <property type="entry name" value="CAT-like_dom_sf"/>
</dbReference>
<dbReference type="InterPro" id="IPR001242">
    <property type="entry name" value="Condensation_dom"/>
</dbReference>
<dbReference type="EMBL" id="JACHJQ010000009">
    <property type="protein sequence ID" value="MBB4911084.1"/>
    <property type="molecule type" value="Genomic_DNA"/>
</dbReference>
<keyword evidence="2" id="KW-0596">Phosphopantetheine</keyword>
<dbReference type="FunFam" id="3.40.50.980:FF:000001">
    <property type="entry name" value="Non-ribosomal peptide synthetase"/>
    <property type="match status" value="1"/>
</dbReference>
<keyword evidence="6" id="KW-1185">Reference proteome</keyword>
<dbReference type="Pfam" id="PF00668">
    <property type="entry name" value="Condensation"/>
    <property type="match status" value="2"/>
</dbReference>
<dbReference type="InterPro" id="IPR020806">
    <property type="entry name" value="PKS_PP-bd"/>
</dbReference>
<dbReference type="Gene3D" id="3.30.300.30">
    <property type="match status" value="1"/>
</dbReference>
<name>A0A7W7VIA9_9PSEU</name>
<dbReference type="SMART" id="SM00823">
    <property type="entry name" value="PKS_PP"/>
    <property type="match status" value="1"/>
</dbReference>
<evidence type="ECO:0000256" key="3">
    <source>
        <dbReference type="ARBA" id="ARBA00022553"/>
    </source>
</evidence>
<gene>
    <name evidence="5" type="ORF">FHR82_007344</name>
</gene>
<evidence type="ECO:0000313" key="5">
    <source>
        <dbReference type="EMBL" id="MBB4911084.1"/>
    </source>
</evidence>
<organism evidence="5 6">
    <name type="scientific">Actinophytocola algeriensis</name>
    <dbReference type="NCBI Taxonomy" id="1768010"/>
    <lineage>
        <taxon>Bacteria</taxon>
        <taxon>Bacillati</taxon>
        <taxon>Actinomycetota</taxon>
        <taxon>Actinomycetes</taxon>
        <taxon>Pseudonocardiales</taxon>
        <taxon>Pseudonocardiaceae</taxon>
    </lineage>
</organism>
<evidence type="ECO:0000256" key="2">
    <source>
        <dbReference type="ARBA" id="ARBA00022450"/>
    </source>
</evidence>
<dbReference type="NCBIfam" id="TIGR01733">
    <property type="entry name" value="AA-adenyl-dom"/>
    <property type="match status" value="1"/>
</dbReference>
<dbReference type="Pfam" id="PF00501">
    <property type="entry name" value="AMP-binding"/>
    <property type="match status" value="1"/>
</dbReference>
<dbReference type="SUPFAM" id="SSF47336">
    <property type="entry name" value="ACP-like"/>
    <property type="match status" value="1"/>
</dbReference>
<comment type="caution">
    <text evidence="5">The sequence shown here is derived from an EMBL/GenBank/DDBJ whole genome shotgun (WGS) entry which is preliminary data.</text>
</comment>
<dbReference type="InterPro" id="IPR020845">
    <property type="entry name" value="AMP-binding_CS"/>
</dbReference>
<dbReference type="GO" id="GO:0031177">
    <property type="term" value="F:phosphopantetheine binding"/>
    <property type="evidence" value="ECO:0007669"/>
    <property type="project" value="InterPro"/>
</dbReference>
<dbReference type="PROSITE" id="PS00455">
    <property type="entry name" value="AMP_BINDING"/>
    <property type="match status" value="1"/>
</dbReference>
<keyword evidence="3" id="KW-0597">Phosphoprotein</keyword>
<dbReference type="AlphaFoldDB" id="A0A7W7VIA9"/>
<evidence type="ECO:0000259" key="4">
    <source>
        <dbReference type="PROSITE" id="PS50075"/>
    </source>
</evidence>
<dbReference type="Pfam" id="PF13193">
    <property type="entry name" value="AMP-binding_C"/>
    <property type="match status" value="1"/>
</dbReference>
<dbReference type="GO" id="GO:0005829">
    <property type="term" value="C:cytosol"/>
    <property type="evidence" value="ECO:0007669"/>
    <property type="project" value="TreeGrafter"/>
</dbReference>
<dbReference type="GO" id="GO:0009366">
    <property type="term" value="C:enterobactin synthetase complex"/>
    <property type="evidence" value="ECO:0007669"/>
    <property type="project" value="TreeGrafter"/>
</dbReference>
<dbReference type="Gene3D" id="3.40.50.1820">
    <property type="entry name" value="alpha/beta hydrolase"/>
    <property type="match status" value="1"/>
</dbReference>
<dbReference type="InterPro" id="IPR025110">
    <property type="entry name" value="AMP-bd_C"/>
</dbReference>
<dbReference type="SUPFAM" id="SSF56801">
    <property type="entry name" value="Acetyl-CoA synthetase-like"/>
    <property type="match status" value="1"/>
</dbReference>
<dbReference type="GO" id="GO:0047527">
    <property type="term" value="F:2,3-dihydroxybenzoate-serine ligase activity"/>
    <property type="evidence" value="ECO:0007669"/>
    <property type="project" value="TreeGrafter"/>
</dbReference>
<feature type="domain" description="Carrier" evidence="4">
    <location>
        <begin position="920"/>
        <end position="995"/>
    </location>
</feature>
<dbReference type="PANTHER" id="PTHR45527:SF1">
    <property type="entry name" value="FATTY ACID SYNTHASE"/>
    <property type="match status" value="1"/>
</dbReference>
<dbReference type="GO" id="GO:0043041">
    <property type="term" value="P:amino acid activation for nonribosomal peptide biosynthetic process"/>
    <property type="evidence" value="ECO:0007669"/>
    <property type="project" value="TreeGrafter"/>
</dbReference>
<dbReference type="Gene3D" id="3.30.559.10">
    <property type="entry name" value="Chloramphenicol acetyltransferase-like domain"/>
    <property type="match status" value="1"/>
</dbReference>
<protein>
    <submittedName>
        <fullName evidence="5">Amino acid adenylation domain-containing protein</fullName>
    </submittedName>
</protein>
<sequence>MNTDDTFVFPTSSGQRRLWLLDQLIPGSPAYHVGWRITLTGTLDRGRLEHALTTAVNRHEALRTTFTATDGVPSQVVTTRADVRLTDLVESEVDTLVRHRFDLATGPLLRAGLAATGPDEHVLVLVVHHAVVDEWSCAILVDELARAYAGEDLPEPAIQYPDYAVWQREQADANAFADAARYWQAELAGIPTVLPLPTDRPRSAAAGHGADLVRDLEPVPDASFGTLLAVYQAMLHRLTGQEEFLIATPVAGRTRPETEHLVGFLANTLALPARIPPGTTFAELAKHTSDAVHGALANQDMPFEELVDLLPAERSRAHAPVAQVMFAVEPAPEPITVDGLTIAPRLLPTGGSKFDLCLTVEPGPDRWLARWNYDTDLFDQSTVEGFADLYAVLCAAVTADPDRPIAELPLRDGTRTVVDTPAAGTVTFDLARFGDAPAVADAHRLLTYRELDENANRLAHLLRANGVGPDVPVALCLERGVPVVTAILAVWRAGGGYLPLDPAWPADRLATMVTDAGCPVLVTHDAAAVALPGERTVINLDTADLAAQPATPPGPTAAPGTVSYLLYTSGSTGTPKGVTVTHGGVQNLLSAMDELLDLRPDDRVASITTPSFDVSTVELLVPLLRGARVTVVPAGEVSDGLRLRQRLIDTGATVVQGTPSAWRMLVTAGGVPAAVRLRISGGEAMTRELADALQSGGARLVDGYGPTETTVYSTAGTVPASPAPVRLGDPVGATTLHVLDPALRPVPDGVLGELYIGGAGVARGYLNRPGLTAAKFLPDPFSTTPGARLYATGDLVRMRSGRLEFLGRADHQVKVRGFRIELGEIESVLREHNLVRDAVVTVWRGSETDVRLVAYVLPGPRLDPNELRPWLSARLPDYLVPNLVMTLDAVPRTPTGKVDRTALPDPVWAPTRTRVVAPRDDVERRLALLWRDVLHLGPAVDLSVHDDFFALGGHSLTATQLLARVRTQLSVNLPLASVFGTPTIAGLGASIARAQAGDRSRTLLDRLDDLSDAEIGKLLAT</sequence>
<comment type="cofactor">
    <cofactor evidence="1">
        <name>pantetheine 4'-phosphate</name>
        <dbReference type="ChEBI" id="CHEBI:47942"/>
    </cofactor>
</comment>
<dbReference type="Proteomes" id="UP000520767">
    <property type="component" value="Unassembled WGS sequence"/>
</dbReference>
<dbReference type="PANTHER" id="PTHR45527">
    <property type="entry name" value="NONRIBOSOMAL PEPTIDE SYNTHETASE"/>
    <property type="match status" value="1"/>
</dbReference>
<dbReference type="InterPro" id="IPR045851">
    <property type="entry name" value="AMP-bd_C_sf"/>
</dbReference>
<dbReference type="GO" id="GO:0008610">
    <property type="term" value="P:lipid biosynthetic process"/>
    <property type="evidence" value="ECO:0007669"/>
    <property type="project" value="UniProtKB-ARBA"/>
</dbReference>
<dbReference type="InterPro" id="IPR010071">
    <property type="entry name" value="AA_adenyl_dom"/>
</dbReference>
<dbReference type="Gene3D" id="2.30.38.10">
    <property type="entry name" value="Luciferase, Domain 3"/>
    <property type="match status" value="1"/>
</dbReference>
<dbReference type="GO" id="GO:0072330">
    <property type="term" value="P:monocarboxylic acid biosynthetic process"/>
    <property type="evidence" value="ECO:0007669"/>
    <property type="project" value="UniProtKB-ARBA"/>
</dbReference>
<dbReference type="InterPro" id="IPR006162">
    <property type="entry name" value="Ppantetheine_attach_site"/>
</dbReference>
<dbReference type="RefSeq" id="WP_184815132.1">
    <property type="nucleotide sequence ID" value="NZ_JACHJQ010000009.1"/>
</dbReference>
<reference evidence="5 6" key="1">
    <citation type="submission" date="2020-08" db="EMBL/GenBank/DDBJ databases">
        <title>Genomic Encyclopedia of Type Strains, Phase III (KMG-III): the genomes of soil and plant-associated and newly described type strains.</title>
        <authorList>
            <person name="Whitman W."/>
        </authorList>
    </citation>
    <scope>NUCLEOTIDE SEQUENCE [LARGE SCALE GENOMIC DNA]</scope>
    <source>
        <strain evidence="5 6">CECT 8960</strain>
    </source>
</reference>
<dbReference type="Gene3D" id="3.40.50.980">
    <property type="match status" value="2"/>
</dbReference>
<dbReference type="GO" id="GO:0009239">
    <property type="term" value="P:enterobactin biosynthetic process"/>
    <property type="evidence" value="ECO:0007669"/>
    <property type="project" value="TreeGrafter"/>
</dbReference>
<dbReference type="PROSITE" id="PS00012">
    <property type="entry name" value="PHOSPHOPANTETHEINE"/>
    <property type="match status" value="1"/>
</dbReference>
<dbReference type="PROSITE" id="PS50075">
    <property type="entry name" value="CARRIER"/>
    <property type="match status" value="1"/>
</dbReference>
<accession>A0A7W7VIA9</accession>
<dbReference type="InterPro" id="IPR000873">
    <property type="entry name" value="AMP-dep_synth/lig_dom"/>
</dbReference>
<dbReference type="Gene3D" id="3.30.559.30">
    <property type="entry name" value="Nonribosomal peptide synthetase, condensation domain"/>
    <property type="match status" value="1"/>
</dbReference>
<dbReference type="InterPro" id="IPR029058">
    <property type="entry name" value="AB_hydrolase_fold"/>
</dbReference>
<dbReference type="FunFam" id="1.10.1200.10:FF:000016">
    <property type="entry name" value="Non-ribosomal peptide synthase"/>
    <property type="match status" value="1"/>
</dbReference>
<evidence type="ECO:0000313" key="6">
    <source>
        <dbReference type="Proteomes" id="UP000520767"/>
    </source>
</evidence>
<dbReference type="CDD" id="cd19531">
    <property type="entry name" value="LCL_NRPS-like"/>
    <property type="match status" value="1"/>
</dbReference>
<evidence type="ECO:0000256" key="1">
    <source>
        <dbReference type="ARBA" id="ARBA00001957"/>
    </source>
</evidence>
<dbReference type="Pfam" id="PF00550">
    <property type="entry name" value="PP-binding"/>
    <property type="match status" value="1"/>
</dbReference>
<dbReference type="CDD" id="cd05930">
    <property type="entry name" value="A_NRPS"/>
    <property type="match status" value="1"/>
</dbReference>